<keyword evidence="3" id="KW-0238">DNA-binding</keyword>
<name>A0A222FKD3_9GAMM</name>
<dbReference type="EMBL" id="CP022530">
    <property type="protein sequence ID" value="ASP39240.1"/>
    <property type="molecule type" value="Genomic_DNA"/>
</dbReference>
<keyword evidence="7" id="KW-1185">Reference proteome</keyword>
<dbReference type="Gene3D" id="3.40.190.290">
    <property type="match status" value="1"/>
</dbReference>
<dbReference type="InterPro" id="IPR058163">
    <property type="entry name" value="LysR-type_TF_proteobact-type"/>
</dbReference>
<evidence type="ECO:0000256" key="2">
    <source>
        <dbReference type="ARBA" id="ARBA00023015"/>
    </source>
</evidence>
<dbReference type="InterPro" id="IPR036388">
    <property type="entry name" value="WH-like_DNA-bd_sf"/>
</dbReference>
<dbReference type="SUPFAM" id="SSF46785">
    <property type="entry name" value="Winged helix' DNA-binding domain"/>
    <property type="match status" value="1"/>
</dbReference>
<evidence type="ECO:0000256" key="3">
    <source>
        <dbReference type="ARBA" id="ARBA00023125"/>
    </source>
</evidence>
<reference evidence="6 7" key="1">
    <citation type="submission" date="2017-07" db="EMBL/GenBank/DDBJ databases">
        <title>Annotated genome sequence of Bacterioplanes sanyensis isolated from Red Sea.</title>
        <authorList>
            <person name="Rehman Z.U."/>
        </authorList>
    </citation>
    <scope>NUCLEOTIDE SEQUENCE [LARGE SCALE GENOMIC DNA]</scope>
    <source>
        <strain evidence="6 7">NV9</strain>
    </source>
</reference>
<dbReference type="InterPro" id="IPR005119">
    <property type="entry name" value="LysR_subst-bd"/>
</dbReference>
<organism evidence="6 7">
    <name type="scientific">Bacterioplanes sanyensis</name>
    <dbReference type="NCBI Taxonomy" id="1249553"/>
    <lineage>
        <taxon>Bacteria</taxon>
        <taxon>Pseudomonadati</taxon>
        <taxon>Pseudomonadota</taxon>
        <taxon>Gammaproteobacteria</taxon>
        <taxon>Oceanospirillales</taxon>
        <taxon>Oceanospirillaceae</taxon>
        <taxon>Bacterioplanes</taxon>
    </lineage>
</organism>
<protein>
    <submittedName>
        <fullName evidence="6">Transcriptional regulator</fullName>
    </submittedName>
</protein>
<evidence type="ECO:0000259" key="5">
    <source>
        <dbReference type="PROSITE" id="PS50931"/>
    </source>
</evidence>
<dbReference type="AlphaFoldDB" id="A0A222FKD3"/>
<keyword evidence="4" id="KW-0804">Transcription</keyword>
<dbReference type="InterPro" id="IPR036390">
    <property type="entry name" value="WH_DNA-bd_sf"/>
</dbReference>
<evidence type="ECO:0000313" key="7">
    <source>
        <dbReference type="Proteomes" id="UP000202440"/>
    </source>
</evidence>
<dbReference type="PANTHER" id="PTHR30537:SF5">
    <property type="entry name" value="HTH-TYPE TRANSCRIPTIONAL ACTIVATOR TTDR-RELATED"/>
    <property type="match status" value="1"/>
</dbReference>
<dbReference type="CDD" id="cd08422">
    <property type="entry name" value="PBP2_CrgA_like"/>
    <property type="match status" value="1"/>
</dbReference>
<dbReference type="OrthoDB" id="9815676at2"/>
<comment type="similarity">
    <text evidence="1">Belongs to the LysR transcriptional regulatory family.</text>
</comment>
<dbReference type="RefSeq" id="WP_094060420.1">
    <property type="nucleotide sequence ID" value="NZ_CP022530.1"/>
</dbReference>
<dbReference type="InterPro" id="IPR000847">
    <property type="entry name" value="LysR_HTH_N"/>
</dbReference>
<dbReference type="Pfam" id="PF00126">
    <property type="entry name" value="HTH_1"/>
    <property type="match status" value="1"/>
</dbReference>
<dbReference type="PROSITE" id="PS50931">
    <property type="entry name" value="HTH_LYSR"/>
    <property type="match status" value="1"/>
</dbReference>
<dbReference type="GO" id="GO:0003677">
    <property type="term" value="F:DNA binding"/>
    <property type="evidence" value="ECO:0007669"/>
    <property type="project" value="UniProtKB-KW"/>
</dbReference>
<dbReference type="SUPFAM" id="SSF53850">
    <property type="entry name" value="Periplasmic binding protein-like II"/>
    <property type="match status" value="1"/>
</dbReference>
<evidence type="ECO:0000256" key="1">
    <source>
        <dbReference type="ARBA" id="ARBA00009437"/>
    </source>
</evidence>
<evidence type="ECO:0000256" key="4">
    <source>
        <dbReference type="ARBA" id="ARBA00023163"/>
    </source>
</evidence>
<dbReference type="GO" id="GO:0003700">
    <property type="term" value="F:DNA-binding transcription factor activity"/>
    <property type="evidence" value="ECO:0007669"/>
    <property type="project" value="InterPro"/>
</dbReference>
<dbReference type="PANTHER" id="PTHR30537">
    <property type="entry name" value="HTH-TYPE TRANSCRIPTIONAL REGULATOR"/>
    <property type="match status" value="1"/>
</dbReference>
<dbReference type="Gene3D" id="1.10.10.10">
    <property type="entry name" value="Winged helix-like DNA-binding domain superfamily/Winged helix DNA-binding domain"/>
    <property type="match status" value="1"/>
</dbReference>
<keyword evidence="2" id="KW-0805">Transcription regulation</keyword>
<gene>
    <name evidence="6" type="ORF">CHH28_11380</name>
</gene>
<dbReference type="KEGG" id="bsan:CHH28_11380"/>
<proteinExistence type="inferred from homology"/>
<evidence type="ECO:0000313" key="6">
    <source>
        <dbReference type="EMBL" id="ASP39240.1"/>
    </source>
</evidence>
<feature type="domain" description="HTH lysR-type" evidence="5">
    <location>
        <begin position="1"/>
        <end position="57"/>
    </location>
</feature>
<dbReference type="Pfam" id="PF03466">
    <property type="entry name" value="LysR_substrate"/>
    <property type="match status" value="1"/>
</dbReference>
<sequence length="295" mass="32595">MLNATRIFLKVVEQGSFSRAASVLTMAPSSVARAIDGLEQELAATLFERSTRQLKLTHAGQQFYRQAQPWVEQADELRLSVRAEHSAVAGRLKISVFEAFGQQQLASKIPLFLQQHPNIQIDIEHENRLLNLFEDDVDVAIRIGRPADSGLKAITLMSNDTHIVAAPDYWQRHGLPDSPDALSAHNCLLLNRGRQLSYWHFRRGSEHQRIAVSGNLSSRGGMPLLTAALAGLGVVQLSQWATAEAVANGALQPCLSDWHSSLQAGSSGQVYAVYRASTYPNPLVRAFIDFLKQMF</sequence>
<dbReference type="Proteomes" id="UP000202440">
    <property type="component" value="Chromosome"/>
</dbReference>
<accession>A0A222FKD3</accession>
<dbReference type="FunFam" id="1.10.10.10:FF:000001">
    <property type="entry name" value="LysR family transcriptional regulator"/>
    <property type="match status" value="1"/>
</dbReference>